<sequence length="264" mass="28460">MAIRIQSQVRIGPPFSLYDADAQAFITAAGITDTTQKNAINQLVLDLKGYSIWTKMKAIYPFVGGTATTHKFNLKNPLDTDGAFRLSFSGGWTHSSNGALPNGTNAFADTFYNPSVNLTDINSNHISFYSRTNSMNSSVEMGGGSGAVLVDLELRYSALSYNWNMASYISHTNTDSTGMYVNTRTASNAFKLIKNGSTVLGSGTGTAGATKPNITYHIGKRNYDSLWSNKECAFATIGDGLTDADVSNLYTTVQAFQTTLGRQV</sequence>
<dbReference type="EMBL" id="LR796625">
    <property type="protein sequence ID" value="CAB4155233.1"/>
    <property type="molecule type" value="Genomic_DNA"/>
</dbReference>
<evidence type="ECO:0000313" key="3">
    <source>
        <dbReference type="EMBL" id="CAB4198696.1"/>
    </source>
</evidence>
<gene>
    <name evidence="3" type="ORF">UFOVP1307_218</name>
    <name evidence="1" type="ORF">UFOVP651_128</name>
    <name evidence="2" type="ORF">UFOVP902_207</name>
</gene>
<accession>A0A6J5PME8</accession>
<dbReference type="EMBL" id="LR797270">
    <property type="protein sequence ID" value="CAB4198696.1"/>
    <property type="molecule type" value="Genomic_DNA"/>
</dbReference>
<evidence type="ECO:0000313" key="1">
    <source>
        <dbReference type="EMBL" id="CAB4155233.1"/>
    </source>
</evidence>
<name>A0A6J5PME8_9CAUD</name>
<reference evidence="2" key="1">
    <citation type="submission" date="2020-05" db="EMBL/GenBank/DDBJ databases">
        <authorList>
            <person name="Chiriac C."/>
            <person name="Salcher M."/>
            <person name="Ghai R."/>
            <person name="Kavagutti S V."/>
        </authorList>
    </citation>
    <scope>NUCLEOTIDE SEQUENCE</scope>
</reference>
<organism evidence="2">
    <name type="scientific">uncultured Caudovirales phage</name>
    <dbReference type="NCBI Taxonomy" id="2100421"/>
    <lineage>
        <taxon>Viruses</taxon>
        <taxon>Duplodnaviria</taxon>
        <taxon>Heunggongvirae</taxon>
        <taxon>Uroviricota</taxon>
        <taxon>Caudoviricetes</taxon>
        <taxon>Peduoviridae</taxon>
        <taxon>Maltschvirus</taxon>
        <taxon>Maltschvirus maltsch</taxon>
    </lineage>
</organism>
<proteinExistence type="predicted"/>
<protein>
    <submittedName>
        <fullName evidence="2">Uncharacterized protein</fullName>
    </submittedName>
</protein>
<dbReference type="EMBL" id="LR796859">
    <property type="protein sequence ID" value="CAB4171146.1"/>
    <property type="molecule type" value="Genomic_DNA"/>
</dbReference>
<evidence type="ECO:0000313" key="2">
    <source>
        <dbReference type="EMBL" id="CAB4171146.1"/>
    </source>
</evidence>